<name>A0A9P6GX67_9MICR</name>
<evidence type="ECO:0000259" key="4">
    <source>
        <dbReference type="Pfam" id="PF08801"/>
    </source>
</evidence>
<evidence type="ECO:0000313" key="6">
    <source>
        <dbReference type="Proteomes" id="UP000740883"/>
    </source>
</evidence>
<dbReference type="Pfam" id="PF08801">
    <property type="entry name" value="Nucleoporin_N"/>
    <property type="match status" value="1"/>
</dbReference>
<reference evidence="5 6" key="1">
    <citation type="journal article" date="2020" name="Genome Biol. Evol.">
        <title>Comparative genomics of strictly vertically transmitted, feminizing microsporidia endosymbionts of amphipod crustaceans.</title>
        <authorList>
            <person name="Cormier A."/>
            <person name="Chebbi M.A."/>
            <person name="Giraud I."/>
            <person name="Wattier R."/>
            <person name="Teixeira M."/>
            <person name="Gilbert C."/>
            <person name="Rigaud T."/>
            <person name="Cordaux R."/>
        </authorList>
    </citation>
    <scope>NUCLEOTIDE SEQUENCE [LARGE SCALE GENOMIC DNA]</scope>
    <source>
        <strain evidence="5 6">Ou3-Ou53</strain>
    </source>
</reference>
<comment type="caution">
    <text evidence="5">The sequence shown here is derived from an EMBL/GenBank/DDBJ whole genome shotgun (WGS) entry which is preliminary data.</text>
</comment>
<evidence type="ECO:0000256" key="1">
    <source>
        <dbReference type="ARBA" id="ARBA00004123"/>
    </source>
</evidence>
<dbReference type="Proteomes" id="UP000740883">
    <property type="component" value="Unassembled WGS sequence"/>
</dbReference>
<keyword evidence="3" id="KW-0539">Nucleus</keyword>
<dbReference type="GO" id="GO:0036228">
    <property type="term" value="P:protein localization to nuclear inner membrane"/>
    <property type="evidence" value="ECO:0007669"/>
    <property type="project" value="TreeGrafter"/>
</dbReference>
<dbReference type="GO" id="GO:0000972">
    <property type="term" value="P:transcription-dependent tethering of RNA polymerase II gene DNA at nuclear periphery"/>
    <property type="evidence" value="ECO:0007669"/>
    <property type="project" value="TreeGrafter"/>
</dbReference>
<evidence type="ECO:0000256" key="3">
    <source>
        <dbReference type="ARBA" id="ARBA00023242"/>
    </source>
</evidence>
<dbReference type="InterPro" id="IPR004870">
    <property type="entry name" value="Nucleoporin_Nup155"/>
</dbReference>
<dbReference type="AlphaFoldDB" id="A0A9P6GX67"/>
<evidence type="ECO:0000256" key="2">
    <source>
        <dbReference type="ARBA" id="ARBA00022448"/>
    </source>
</evidence>
<dbReference type="PANTHER" id="PTHR10350">
    <property type="entry name" value="NUCLEAR PORE COMPLEX PROTEIN NUP155"/>
    <property type="match status" value="1"/>
</dbReference>
<dbReference type="GO" id="GO:0044611">
    <property type="term" value="C:nuclear pore inner ring"/>
    <property type="evidence" value="ECO:0007669"/>
    <property type="project" value="TreeGrafter"/>
</dbReference>
<dbReference type="EMBL" id="SBJO01000466">
    <property type="protein sequence ID" value="KAF9760971.1"/>
    <property type="molecule type" value="Genomic_DNA"/>
</dbReference>
<dbReference type="OrthoDB" id="338970at2759"/>
<organism evidence="5 6">
    <name type="scientific">Nosema granulosis</name>
    <dbReference type="NCBI Taxonomy" id="83296"/>
    <lineage>
        <taxon>Eukaryota</taxon>
        <taxon>Fungi</taxon>
        <taxon>Fungi incertae sedis</taxon>
        <taxon>Microsporidia</taxon>
        <taxon>Nosematidae</taxon>
        <taxon>Nosema</taxon>
    </lineage>
</organism>
<dbReference type="GO" id="GO:0017056">
    <property type="term" value="F:structural constituent of nuclear pore"/>
    <property type="evidence" value="ECO:0007669"/>
    <property type="project" value="InterPro"/>
</dbReference>
<dbReference type="Gene3D" id="1.25.40.440">
    <property type="entry name" value="Nucleoporin, helical domain, central subdomain"/>
    <property type="match status" value="1"/>
</dbReference>
<gene>
    <name evidence="5" type="primary">Nup155</name>
    <name evidence="5" type="ORF">NGRA_2931</name>
</gene>
<dbReference type="GO" id="GO:0006405">
    <property type="term" value="P:RNA export from nucleus"/>
    <property type="evidence" value="ECO:0007669"/>
    <property type="project" value="TreeGrafter"/>
</dbReference>
<dbReference type="GO" id="GO:0006606">
    <property type="term" value="P:protein import into nucleus"/>
    <property type="evidence" value="ECO:0007669"/>
    <property type="project" value="TreeGrafter"/>
</dbReference>
<accession>A0A9P6GX67</accession>
<protein>
    <submittedName>
        <fullName evidence="5">Nuclear pore complex protein</fullName>
    </submittedName>
</protein>
<proteinExistence type="predicted"/>
<evidence type="ECO:0000313" key="5">
    <source>
        <dbReference type="EMBL" id="KAF9760971.1"/>
    </source>
</evidence>
<dbReference type="InterPro" id="IPR042537">
    <property type="entry name" value="Nucleoporin_Nup155_C_2"/>
</dbReference>
<keyword evidence="6" id="KW-1185">Reference proteome</keyword>
<feature type="domain" description="Nucleoporin Nup133/Nup155-like N-terminal" evidence="4">
    <location>
        <begin position="53"/>
        <end position="189"/>
    </location>
</feature>
<comment type="subcellular location">
    <subcellularLocation>
        <location evidence="1">Nucleus</location>
    </subcellularLocation>
</comment>
<keyword evidence="2" id="KW-0813">Transport</keyword>
<dbReference type="PANTHER" id="PTHR10350:SF6">
    <property type="entry name" value="NUCLEAR PORE COMPLEX PROTEIN NUP155"/>
    <property type="match status" value="1"/>
</dbReference>
<sequence length="921" mass="107571">MNKMQLYEETRAYEERIRPSSKEIFQNSAQSYSNQRYLRKIKEYGVPQQDFDKCGILPELAVIWYAKACKLFLWRYESNEMEEISTFSSEVQFVDIFKPKEGIFNHKISSCILVITEDQAMVYGVERDTGFLVNTDMVASIPCLTRCYEIVGGNIYIGCVDGNIYEIVYKGNESWVFKNMYLYDPNASLLNWILRRKKPEIKAMSSNGRFLVVLSRGIGIYNIEGGIYKVRDVVVTKEYVGVQVVDSSEGDGVLFYCILKDGTRDFYKDSSHELVLTKKCTLNDSVSEILNLKIESSRSRFCLVHKSQYQGALVGFVQFNDFQRVNFDKHKPCENQEILSLKEEVVGCRIFGDELFFVTRSKIMFYEILSPRKYITCSRIEDVYNVFKNYGERESLVLYYQLLSNNEDVSKIEYLCLKNEQNRIQSLSSLLYRELRSILYTPIRNLWEDERKIEVERIQYRFTNLIKKDNALDLLDLFVQSVFYISLLVDYSIDLDNMNFYRLLFCEEEDFKKRTLQELIEVFKANQSVDPLINTLGNKAPLYLPVDEVFYQRGFDLLKKYPSRDRLWESLKNFRNILFNEEVIKKYNELGFFSGSLTLIRQHFEFSFEREVELLKSCVLCQGAVNQGLEDTREEFMYAFFEALCSNLKTGTFSSRSCTCCDTSSTSSMSLSSVIKIQSPFLERFLHEKTISENDPRVFELHWKYLAYRNERVKAARSLLYLADNKKISLDQRIDLLEKARTVSLHTDIANEIRLRFELLEIQKTLVARGVSDPIISNVLLSADELFNDYTYKFPDLALKIISISSFLDKNVISEYWAEGMKGDFKAATSFLLNNKLEGPVMDLDIISTILLKKMDIEDDLCKVLLEAGFNYYEIKRMLQNKSKKENHPNIRNLLLKELNSLKSQEPKCKKIEKLCIPSKY</sequence>
<dbReference type="InterPro" id="IPR014908">
    <property type="entry name" value="Nucleoporin_Nup133/Nup155_N"/>
</dbReference>